<dbReference type="EMBL" id="GISG01275082">
    <property type="protein sequence ID" value="MBA4677392.1"/>
    <property type="molecule type" value="Transcribed_RNA"/>
</dbReference>
<evidence type="ECO:0000256" key="5">
    <source>
        <dbReference type="ARBA" id="ARBA00023136"/>
    </source>
</evidence>
<keyword evidence="5 6" id="KW-0472">Membrane</keyword>
<evidence type="ECO:0000256" key="6">
    <source>
        <dbReference type="RuleBase" id="RU368015"/>
    </source>
</evidence>
<reference evidence="7" key="1">
    <citation type="journal article" date="2013" name="J. Plant Res.">
        <title>Effect of fungi and light on seed germination of three Opuntia species from semiarid lands of central Mexico.</title>
        <authorList>
            <person name="Delgado-Sanchez P."/>
            <person name="Jimenez-Bremont J.F."/>
            <person name="Guerrero-Gonzalez Mde L."/>
            <person name="Flores J."/>
        </authorList>
    </citation>
    <scope>NUCLEOTIDE SEQUENCE</scope>
    <source>
        <tissue evidence="7">Cladode</tissue>
    </source>
</reference>
<evidence type="ECO:0000313" key="7">
    <source>
        <dbReference type="EMBL" id="MBA4677392.1"/>
    </source>
</evidence>
<reference evidence="7" key="2">
    <citation type="submission" date="2020-07" db="EMBL/GenBank/DDBJ databases">
        <authorList>
            <person name="Vera ALvarez R."/>
            <person name="Arias-Moreno D.M."/>
            <person name="Jimenez-Jacinto V."/>
            <person name="Jimenez-Bremont J.F."/>
            <person name="Swaminathan K."/>
            <person name="Moose S.P."/>
            <person name="Guerrero-Gonzalez M.L."/>
            <person name="Marino-Ramirez L."/>
            <person name="Landsman D."/>
            <person name="Rodriguez-Kessler M."/>
            <person name="Delgado-Sanchez P."/>
        </authorList>
    </citation>
    <scope>NUCLEOTIDE SEQUENCE</scope>
    <source>
        <tissue evidence="7">Cladode</tissue>
    </source>
</reference>
<keyword evidence="2 6" id="KW-0813">Transport</keyword>
<feature type="transmembrane region" description="Helical" evidence="6">
    <location>
        <begin position="15"/>
        <end position="37"/>
    </location>
</feature>
<dbReference type="PANTHER" id="PTHR31376">
    <property type="entry name" value="OS09G0467300 PROTEIN-RELATED"/>
    <property type="match status" value="1"/>
</dbReference>
<keyword evidence="3 6" id="KW-0812">Transmembrane</keyword>
<evidence type="ECO:0000256" key="3">
    <source>
        <dbReference type="ARBA" id="ARBA00022692"/>
    </source>
</evidence>
<evidence type="ECO:0000256" key="1">
    <source>
        <dbReference type="ARBA" id="ARBA00006213"/>
    </source>
</evidence>
<dbReference type="Pfam" id="PF16913">
    <property type="entry name" value="PUNUT"/>
    <property type="match status" value="1"/>
</dbReference>
<organism evidence="7">
    <name type="scientific">Opuntia streptacantha</name>
    <name type="common">Prickly pear cactus</name>
    <name type="synonym">Opuntia cardona</name>
    <dbReference type="NCBI Taxonomy" id="393608"/>
    <lineage>
        <taxon>Eukaryota</taxon>
        <taxon>Viridiplantae</taxon>
        <taxon>Streptophyta</taxon>
        <taxon>Embryophyta</taxon>
        <taxon>Tracheophyta</taxon>
        <taxon>Spermatophyta</taxon>
        <taxon>Magnoliopsida</taxon>
        <taxon>eudicotyledons</taxon>
        <taxon>Gunneridae</taxon>
        <taxon>Pentapetalae</taxon>
        <taxon>Caryophyllales</taxon>
        <taxon>Cactineae</taxon>
        <taxon>Cactaceae</taxon>
        <taxon>Opuntioideae</taxon>
        <taxon>Opuntia</taxon>
    </lineage>
</organism>
<dbReference type="GO" id="GO:0005345">
    <property type="term" value="F:purine nucleobase transmembrane transporter activity"/>
    <property type="evidence" value="ECO:0007669"/>
    <property type="project" value="UniProtKB-UniRule"/>
</dbReference>
<feature type="transmembrane region" description="Helical" evidence="6">
    <location>
        <begin position="140"/>
        <end position="160"/>
    </location>
</feature>
<dbReference type="GO" id="GO:0015211">
    <property type="term" value="F:purine nucleoside transmembrane transporter activity"/>
    <property type="evidence" value="ECO:0007669"/>
    <property type="project" value="UniProtKB-UniRule"/>
</dbReference>
<sequence>MTGLLSLLKLTHNQWWMLVVLSIFFLIVGRTSAVLLVRFYYAEGGSSMCVATVVQTAGFPILCIPLILTPPTAKSSDTPDPVPKKLIILNYLCFGVLLAGINLLHAVGLLYLSASTYSLIGSTQLFFNAMFALAINSQKITPIILNSLIILTFSAALVAADQVPDERAGVTKVEYAIGVLCTLSASAVYALWLCLMQLVFQKVFNAKTFTAVMKMQLYTSLVAAAVSTIGLFATGQWRNLGGEMRNFNTGPASYIMTLVWTAISWQVCSVSVVSLVFLVSSLFSNAIVIVALAVAPIASLIVFHDRLSVVKGIAILQALWGFSTYLYQNYRDDCRVRSQIRMQKQMQTKKQAPALAAAPAQTQTQTQTLKVALTQTDVGETSQDSHCIVPIEQASQ</sequence>
<name>A0A7C9AV14_OPUST</name>
<feature type="transmembrane region" description="Helical" evidence="6">
    <location>
        <begin position="49"/>
        <end position="68"/>
    </location>
</feature>
<feature type="transmembrane region" description="Helical" evidence="6">
    <location>
        <begin position="309"/>
        <end position="327"/>
    </location>
</feature>
<dbReference type="InterPro" id="IPR030182">
    <property type="entry name" value="PUP_plant"/>
</dbReference>
<feature type="transmembrane region" description="Helical" evidence="6">
    <location>
        <begin position="217"/>
        <end position="237"/>
    </location>
</feature>
<comment type="subcellular location">
    <subcellularLocation>
        <location evidence="6">Membrane</location>
        <topology evidence="6">Multi-pass membrane protein</topology>
    </subcellularLocation>
</comment>
<dbReference type="AlphaFoldDB" id="A0A7C9AV14"/>
<protein>
    <recommendedName>
        <fullName evidence="6">Probable purine permease</fullName>
    </recommendedName>
</protein>
<comment type="similarity">
    <text evidence="1 6">Belongs to the purine permeases (TC 2.A.7.14) family.</text>
</comment>
<evidence type="ECO:0000256" key="2">
    <source>
        <dbReference type="ARBA" id="ARBA00022448"/>
    </source>
</evidence>
<accession>A0A7C9AV14</accession>
<feature type="transmembrane region" description="Helical" evidence="6">
    <location>
        <begin position="257"/>
        <end position="279"/>
    </location>
</feature>
<comment type="caution">
    <text evidence="6">Lacks conserved residue(s) required for the propagation of feature annotation.</text>
</comment>
<feature type="transmembrane region" description="Helical" evidence="6">
    <location>
        <begin position="286"/>
        <end position="303"/>
    </location>
</feature>
<evidence type="ECO:0000256" key="4">
    <source>
        <dbReference type="ARBA" id="ARBA00022989"/>
    </source>
</evidence>
<feature type="transmembrane region" description="Helical" evidence="6">
    <location>
        <begin position="175"/>
        <end position="196"/>
    </location>
</feature>
<dbReference type="PANTHER" id="PTHR31376:SF2">
    <property type="entry name" value="PURINE PERMEASE 11-RELATED"/>
    <property type="match status" value="1"/>
</dbReference>
<dbReference type="GO" id="GO:0016020">
    <property type="term" value="C:membrane"/>
    <property type="evidence" value="ECO:0007669"/>
    <property type="project" value="UniProtKB-SubCell"/>
</dbReference>
<feature type="transmembrane region" description="Helical" evidence="6">
    <location>
        <begin position="88"/>
        <end position="112"/>
    </location>
</feature>
<proteinExistence type="inferred from homology"/>
<keyword evidence="4 6" id="KW-1133">Transmembrane helix</keyword>